<dbReference type="GO" id="GO:0004553">
    <property type="term" value="F:hydrolase activity, hydrolyzing O-glycosyl compounds"/>
    <property type="evidence" value="ECO:0007669"/>
    <property type="project" value="InterPro"/>
</dbReference>
<proteinExistence type="predicted"/>
<dbReference type="InterPro" id="IPR049052">
    <property type="entry name" value="nSTAND1"/>
</dbReference>
<keyword evidence="1" id="KW-0732">Signal</keyword>
<dbReference type="InterPro" id="IPR008939">
    <property type="entry name" value="Lytic_TGlycosylase_superhlx_U"/>
</dbReference>
<dbReference type="Proteomes" id="UP000325785">
    <property type="component" value="Chromosome"/>
</dbReference>
<dbReference type="PROSITE" id="PS50104">
    <property type="entry name" value="TIR"/>
    <property type="match status" value="1"/>
</dbReference>
<keyword evidence="5" id="KW-1185">Reference proteome</keyword>
<evidence type="ECO:0000259" key="2">
    <source>
        <dbReference type="PROSITE" id="PS50104"/>
    </source>
</evidence>
<gene>
    <name evidence="4" type="ORF">RIdsm_04224</name>
    <name evidence="3" type="ORF">XM52_19080</name>
</gene>
<evidence type="ECO:0000313" key="4">
    <source>
        <dbReference type="EMBL" id="QEW28394.1"/>
    </source>
</evidence>
<dbReference type="RefSeq" id="WP_057818472.1">
    <property type="nucleotide sequence ID" value="NZ_CP031598.1"/>
</dbReference>
<dbReference type="EMBL" id="LAXI01000014">
    <property type="protein sequence ID" value="KRS16426.1"/>
    <property type="molecule type" value="Genomic_DNA"/>
</dbReference>
<feature type="domain" description="TIR" evidence="2">
    <location>
        <begin position="1"/>
        <end position="122"/>
    </location>
</feature>
<reference evidence="4 6" key="2">
    <citation type="submission" date="2018-08" db="EMBL/GenBank/DDBJ databases">
        <title>Genetic Globetrotter - A new plasmid hitch-hiking vast phylogenetic and geographic distances.</title>
        <authorList>
            <person name="Vollmers J."/>
            <person name="Petersen J."/>
        </authorList>
    </citation>
    <scope>NUCLEOTIDE SEQUENCE [LARGE SCALE GENOMIC DNA]</scope>
    <source>
        <strain evidence="4 6">DSM 26383</strain>
    </source>
</reference>
<dbReference type="EMBL" id="CP031598">
    <property type="protein sequence ID" value="QEW28394.1"/>
    <property type="molecule type" value="Genomic_DNA"/>
</dbReference>
<dbReference type="GO" id="GO:0007165">
    <property type="term" value="P:signal transduction"/>
    <property type="evidence" value="ECO:0007669"/>
    <property type="project" value="InterPro"/>
</dbReference>
<dbReference type="InterPro" id="IPR000157">
    <property type="entry name" value="TIR_dom"/>
</dbReference>
<dbReference type="Pfam" id="PF13676">
    <property type="entry name" value="TIR_2"/>
    <property type="match status" value="1"/>
</dbReference>
<dbReference type="SUPFAM" id="SSF52200">
    <property type="entry name" value="Toll/Interleukin receptor TIR domain"/>
    <property type="match status" value="1"/>
</dbReference>
<evidence type="ECO:0000313" key="6">
    <source>
        <dbReference type="Proteomes" id="UP000325785"/>
    </source>
</evidence>
<dbReference type="KEGG" id="rid:RIdsm_04224"/>
<dbReference type="Gene3D" id="3.40.50.10140">
    <property type="entry name" value="Toll/interleukin-1 receptor homology (TIR) domain"/>
    <property type="match status" value="1"/>
</dbReference>
<dbReference type="PATRIC" id="fig|540747.5.peg.1571"/>
<evidence type="ECO:0000256" key="1">
    <source>
        <dbReference type="ARBA" id="ARBA00022729"/>
    </source>
</evidence>
<dbReference type="SMART" id="SM00255">
    <property type="entry name" value="TIR"/>
    <property type="match status" value="1"/>
</dbReference>
<dbReference type="STRING" id="540747.SAMN04488031_105162"/>
<evidence type="ECO:0000313" key="5">
    <source>
        <dbReference type="Proteomes" id="UP000051401"/>
    </source>
</evidence>
<dbReference type="Pfam" id="PF20703">
    <property type="entry name" value="nSTAND1"/>
    <property type="match status" value="1"/>
</dbReference>
<organism evidence="3 5">
    <name type="scientific">Roseovarius indicus</name>
    <dbReference type="NCBI Taxonomy" id="540747"/>
    <lineage>
        <taxon>Bacteria</taxon>
        <taxon>Pseudomonadati</taxon>
        <taxon>Pseudomonadota</taxon>
        <taxon>Alphaproteobacteria</taxon>
        <taxon>Rhodobacterales</taxon>
        <taxon>Roseobacteraceae</taxon>
        <taxon>Roseovarius</taxon>
    </lineage>
</organism>
<name>A0A0T5P5B6_9RHOB</name>
<dbReference type="GO" id="GO:0042597">
    <property type="term" value="C:periplasmic space"/>
    <property type="evidence" value="ECO:0007669"/>
    <property type="project" value="InterPro"/>
</dbReference>
<evidence type="ECO:0000313" key="3">
    <source>
        <dbReference type="EMBL" id="KRS16426.1"/>
    </source>
</evidence>
<dbReference type="InterPro" id="IPR035897">
    <property type="entry name" value="Toll_tir_struct_dom_sf"/>
</dbReference>
<sequence>MATVFLSHATKDDALTGDLLRWLHENGFRDTFVDHLDILGGDNWTDRLRDQAAACRVVICVLTENWLNSSDCFNEFQAAWYMGKSILPLFFVDIDAPGSGEPARRLGRVLAETQGIDLRGAIGPDGTVDLARDPDTADLLARSLRAFGAQSEIGLDPTAFSIDPAARPTPFPGLVSFGDRDADAAIFYGRSREIAEAIEELRSMRANADRRPLAILGVSGAGKSSFLKAGILPRLRREPRSWLPLRAFRPGIDGLDGFARAISQTLADHGAVEAPGDIRAMLESALAQGETAGAAALDEVLDRLSGKLRGAAGSPGATILISVDQVEELLRDDSPSTAGLIAYLAAANEGRRGWMTVMTIRADRLPDLQAHPGFGQLKTRGYDLRQMPPFRFSDVMEQPAARYGVRLAPELVDALMDDAPQRDALPLLAFALQRLWDQFSADKELLLEDYQRLGRLSGLLRDAAERALAGLAPGDDTGPPPGQPRDRARLAEGCFIPTLVDVDADGKATRRTAFWAEFTPDEQTLLRQFEAWRLVVRRGVGVEATVEVAHEALFREWDRMQAWLEPEIARIGTLRGISDAARAWDQSDRNASLLTHRGQRLADARALLAAPRYRERLGATERAYLAACAALRRRGILTTSVAAGVAVAAVGLGVWSWQQSERRMVAEREAGFTERVEAAMQAQDISTLESFTYFILQDPYARTRDDRFAILRRVLSSAKATVDPEYAIADFALEALDAPENSLFELEYSAERGVDAELFPILWRPRADRIAADWGLPVPGFLQLVENPAFPPRRVVIRRAGDVVFDAMLPETDGRHILDAAKLDSDDLKAFFEANRASFASAEAVTGSPDHYYVPDWSVPIWNAGRDREAGSRVLPPGADFTLLLGNLIVDAPQIVLDTAAVDYFFRRFPEAYDITVDEYLAIRGPHVREDLMAWLDAGHSLDDILFSLGLIASYGPRETEIDMAAAHEGAAWQAGLYMHGPIRRTRQVAALSEENDPFASGSFAQSAYSRPSAPASIAPDRTERISLRTPEADTALTDPAREATDPLTAPVRLLLPAPDISQPFETWNPVARAIYRDRSLQLSEAFLDTRDATLDRLRRQTGLVTLDIAIRSDTRLGPGDVAVEILDSDWSAPLTPDAQDPDGVIDAVFRALETRVLSDPARFVFPHDMAGYLDTAAPDRKRWALETFAHTDLMQLVAGLVRHETSGARPDGAGPAHLPRFDWLLGALVFSVAANGVSDGEAHLGLWRDLSDRAAMPEPPAAPQGDVGTLVADGVASLLADDVSAARTAFERAIAQDAGAARESFLAAYSAAAPQMLASRLRDACRSSASPDLGRLGVQQLDLVLDTALDREDSTRFGLCRLAAQDQVGARDWLDGAITYAATLRPDDDLTPEDAVWLGRTIWQRHDPLSETPGALAVGERFLLSGIRRTDDPARTDALGQALAADCYDRIDARPCMRRVMALAEQAGKPEIGLFAAEALAASHDPGDRQRVTAMLDLFQAARGPAPDYAGQRADWYAAYVSFLRGLVAQASGEASARGHLTRAMDHPAFRFAAIPALTQVIAEEDGPGPAQALIEDAIAAAEVAAVDPTNLANLHALRLAQAIEAGTGDDHLADMIDLPRTTDCLQAYTGPCAAPWLWRASAQVLYRFQDWQTVARTVTDRVDHPYAKLVALMLHAQGGDVAGAPALLRRAWQRIDPATWDKRLELEDQAVWREVLLAAALGEEIDGYALDTLRAVLQDPAAFDGHALSKIGLSRKELLTEALFYSALRDIALGRAEEGLTLLRQTREVGYTPALEHAYAKRLLAQLEQAER</sequence>
<accession>A0A0T5P5B6</accession>
<dbReference type="SUPFAM" id="SSF48435">
    <property type="entry name" value="Bacterial muramidases"/>
    <property type="match status" value="1"/>
</dbReference>
<protein>
    <recommendedName>
        <fullName evidence="2">TIR domain-containing protein</fullName>
    </recommendedName>
</protein>
<dbReference type="InterPro" id="IPR027417">
    <property type="entry name" value="P-loop_NTPase"/>
</dbReference>
<dbReference type="SUPFAM" id="SSF52540">
    <property type="entry name" value="P-loop containing nucleoside triphosphate hydrolases"/>
    <property type="match status" value="1"/>
</dbReference>
<reference evidence="3 5" key="1">
    <citation type="submission" date="2015-04" db="EMBL/GenBank/DDBJ databases">
        <title>The draft genome sequence of Roseovarius indicus B108T.</title>
        <authorList>
            <person name="Li G."/>
            <person name="Lai Q."/>
            <person name="Shao Z."/>
            <person name="Yan P."/>
        </authorList>
    </citation>
    <scope>NUCLEOTIDE SEQUENCE [LARGE SCALE GENOMIC DNA]</scope>
    <source>
        <strain evidence="3 5">B108</strain>
    </source>
</reference>
<dbReference type="Proteomes" id="UP000051401">
    <property type="component" value="Unassembled WGS sequence"/>
</dbReference>